<reference evidence="1 2" key="1">
    <citation type="submission" date="2019-04" db="EMBL/GenBank/DDBJ databases">
        <title>High contiguity whole genome sequence and gene annotation resource for two Venturia nashicola isolates.</title>
        <authorList>
            <person name="Prokchorchik M."/>
            <person name="Won K."/>
            <person name="Lee Y."/>
            <person name="Choi E.D."/>
            <person name="Segonzac C."/>
            <person name="Sohn K.H."/>
        </authorList>
    </citation>
    <scope>NUCLEOTIDE SEQUENCE [LARGE SCALE GENOMIC DNA]</scope>
    <source>
        <strain evidence="1 2">PRI2</strain>
    </source>
</reference>
<dbReference type="Proteomes" id="UP000298493">
    <property type="component" value="Unassembled WGS sequence"/>
</dbReference>
<evidence type="ECO:0000313" key="1">
    <source>
        <dbReference type="EMBL" id="TID14336.1"/>
    </source>
</evidence>
<keyword evidence="2" id="KW-1185">Reference proteome</keyword>
<proteinExistence type="predicted"/>
<protein>
    <submittedName>
        <fullName evidence="1">Fungal specific transcription factor domain containing protein</fullName>
    </submittedName>
</protein>
<organism evidence="1 2">
    <name type="scientific">Venturia nashicola</name>
    <dbReference type="NCBI Taxonomy" id="86259"/>
    <lineage>
        <taxon>Eukaryota</taxon>
        <taxon>Fungi</taxon>
        <taxon>Dikarya</taxon>
        <taxon>Ascomycota</taxon>
        <taxon>Pezizomycotina</taxon>
        <taxon>Dothideomycetes</taxon>
        <taxon>Pleosporomycetidae</taxon>
        <taxon>Venturiales</taxon>
        <taxon>Venturiaceae</taxon>
        <taxon>Venturia</taxon>
    </lineage>
</organism>
<sequence length="936" mass="106340">MPSRASSCRHVARSIPASNLFPLYISDEVLDNAFDRFLSVSRTAKRYGSCVPGPLEAQRRLAKRRMAGLVTMGGSAAFDVGFLFGSGPPTRDELKWHAPAKNENAEYSKEPEPRSTVIETWTSILHRLQIQEAQRAQKEKVQRYLAQTNTPKSKLKGQLPFKTRLKNLRTVAEARTLAQEARESHLMNPVEFSRCAYKQLLLNRVPNIVLLEYLKDPTLNMPQVHNVMKFIADRQANGLLISRDFYTTLSRLLSLGMVQSPEMLEILDALPELDLSAMKRIWKGMKECRVVPDWSLCARRLLMRLNLKHVVEGSGSLKLELYRLAFPMHLSRMAKAPDLGQHLAYWVKSIHAQLPNKAEHIDRASLVDIVAIIGRIKKDRPFLLAVTARLLQQKPADDVDLPQWHSLVSGWLSILLDAKTGAKTLPAREKDPRQLDHFYDMISEHLTPCDLIPFFETQAVSFSSSVIAQVWLPRLSTTTWSAADSAAIQRDLRLIPNTDLRSSKCTRPTDHFADIAIALARRGFEYQAPMAIIVEFCHGLYGVDGVFWLVKTWRYAQVRVIPEALGGIMRTLAQTDSWAALALYHRARLWIGCNPEILPKLITNGLSAHKVLAMLNHRDPTNSVPVHLRDKPKNILHHTRNTLVHIVADAFSRSHSVCTFSRGTGYKQLRNRQVFRNVYRAYRYLVTRQSPIRPLMARALVRAAIIRPLDQNEWVNTARVKFILEIVRRVEGKEVADELDKKIYLWRGKVHRFLMWRESYLRRQGIDPHLERGRREELRRKSREGQALRRHQAIIAAPVAQQNDTLSSPADALSISPQFDALAANALTAAEDDVSVSQVASGEHDQASHTHGLDLRFGTLNSTFEDVPLDYEHDDLTQSRETTDDGSQDLTSQDLTLSQLSTLLTRHFPSAYWTGSPRGGFRQELTWFNHSKGALR</sequence>
<name>A0A4Z1P217_9PEZI</name>
<accession>A0A4Z1P217</accession>
<dbReference type="AlphaFoldDB" id="A0A4Z1P217"/>
<gene>
    <name evidence="1" type="ORF">E6O75_ATG09415</name>
</gene>
<evidence type="ECO:0000313" key="2">
    <source>
        <dbReference type="Proteomes" id="UP000298493"/>
    </source>
</evidence>
<dbReference type="EMBL" id="SNSC02000023">
    <property type="protein sequence ID" value="TID14336.1"/>
    <property type="molecule type" value="Genomic_DNA"/>
</dbReference>
<comment type="caution">
    <text evidence="1">The sequence shown here is derived from an EMBL/GenBank/DDBJ whole genome shotgun (WGS) entry which is preliminary data.</text>
</comment>
<dbReference type="STRING" id="86259.A0A4Z1P217"/>